<proteinExistence type="predicted"/>
<reference evidence="5 6" key="1">
    <citation type="submission" date="2016-08" db="EMBL/GenBank/DDBJ databases">
        <title>Genome sequencing of Paenibacillus sp. TI45-13ar, isolated from Korean traditional nuruk.</title>
        <authorList>
            <person name="Kim S.-J."/>
        </authorList>
    </citation>
    <scope>NUCLEOTIDE SEQUENCE [LARGE SCALE GENOMIC DNA]</scope>
    <source>
        <strain evidence="5 6">TI45-13ar</strain>
    </source>
</reference>
<dbReference type="PANTHER" id="PTHR46797:SF23">
    <property type="entry name" value="HTH-TYPE TRANSCRIPTIONAL REGULATOR SUTR"/>
    <property type="match status" value="1"/>
</dbReference>
<evidence type="ECO:0000256" key="2">
    <source>
        <dbReference type="ARBA" id="ARBA00023125"/>
    </source>
</evidence>
<keyword evidence="3" id="KW-0804">Transcription</keyword>
<dbReference type="GO" id="GO:0003700">
    <property type="term" value="F:DNA-binding transcription factor activity"/>
    <property type="evidence" value="ECO:0007669"/>
    <property type="project" value="TreeGrafter"/>
</dbReference>
<accession>A0A1E3L1K5</accession>
<dbReference type="SUPFAM" id="SSF47413">
    <property type="entry name" value="lambda repressor-like DNA-binding domains"/>
    <property type="match status" value="1"/>
</dbReference>
<protein>
    <recommendedName>
        <fullName evidence="4">HTH cro/C1-type domain-containing protein</fullName>
    </recommendedName>
</protein>
<keyword evidence="1" id="KW-0805">Transcription regulation</keyword>
<dbReference type="CDD" id="cd00093">
    <property type="entry name" value="HTH_XRE"/>
    <property type="match status" value="1"/>
</dbReference>
<dbReference type="Proteomes" id="UP000094578">
    <property type="component" value="Unassembled WGS sequence"/>
</dbReference>
<evidence type="ECO:0000259" key="4">
    <source>
        <dbReference type="PROSITE" id="PS50943"/>
    </source>
</evidence>
<feature type="domain" description="HTH cro/C1-type" evidence="4">
    <location>
        <begin position="12"/>
        <end position="66"/>
    </location>
</feature>
<dbReference type="InterPro" id="IPR050807">
    <property type="entry name" value="TransReg_Diox_bact_type"/>
</dbReference>
<dbReference type="Gene3D" id="1.10.260.40">
    <property type="entry name" value="lambda repressor-like DNA-binding domains"/>
    <property type="match status" value="1"/>
</dbReference>
<gene>
    <name evidence="5" type="ORF">PTI45_03095</name>
</gene>
<dbReference type="STRING" id="1886670.PTI45_03095"/>
<evidence type="ECO:0000313" key="6">
    <source>
        <dbReference type="Proteomes" id="UP000094578"/>
    </source>
</evidence>
<dbReference type="AlphaFoldDB" id="A0A1E3L1K5"/>
<keyword evidence="6" id="KW-1185">Reference proteome</keyword>
<organism evidence="5 6">
    <name type="scientific">Paenibacillus nuruki</name>
    <dbReference type="NCBI Taxonomy" id="1886670"/>
    <lineage>
        <taxon>Bacteria</taxon>
        <taxon>Bacillati</taxon>
        <taxon>Bacillota</taxon>
        <taxon>Bacilli</taxon>
        <taxon>Bacillales</taxon>
        <taxon>Paenibacillaceae</taxon>
        <taxon>Paenibacillus</taxon>
    </lineage>
</organism>
<dbReference type="PANTHER" id="PTHR46797">
    <property type="entry name" value="HTH-TYPE TRANSCRIPTIONAL REGULATOR"/>
    <property type="match status" value="1"/>
</dbReference>
<dbReference type="EMBL" id="MDER01000052">
    <property type="protein sequence ID" value="ODP27533.1"/>
    <property type="molecule type" value="Genomic_DNA"/>
</dbReference>
<keyword evidence="2" id="KW-0238">DNA-binding</keyword>
<dbReference type="GO" id="GO:0003677">
    <property type="term" value="F:DNA binding"/>
    <property type="evidence" value="ECO:0007669"/>
    <property type="project" value="UniProtKB-KW"/>
</dbReference>
<sequence>MSNIYLEVGNKVRFYRKLNKFTQKELGEILDIDQSYLGRIESDEINITLATLTKIAEALQIDPYKLLEYNHKDQDTSKLEELDKINFPLSSLEMYELTHITKILSEIIEWKNDKN</sequence>
<evidence type="ECO:0000256" key="3">
    <source>
        <dbReference type="ARBA" id="ARBA00023163"/>
    </source>
</evidence>
<dbReference type="GO" id="GO:0005829">
    <property type="term" value="C:cytosol"/>
    <property type="evidence" value="ECO:0007669"/>
    <property type="project" value="TreeGrafter"/>
</dbReference>
<dbReference type="SMART" id="SM00530">
    <property type="entry name" value="HTH_XRE"/>
    <property type="match status" value="1"/>
</dbReference>
<comment type="caution">
    <text evidence="5">The sequence shown here is derived from an EMBL/GenBank/DDBJ whole genome shotgun (WGS) entry which is preliminary data.</text>
</comment>
<dbReference type="RefSeq" id="WP_069328493.1">
    <property type="nucleotide sequence ID" value="NZ_MDER01000052.1"/>
</dbReference>
<name>A0A1E3L1K5_9BACL</name>
<dbReference type="Pfam" id="PF01381">
    <property type="entry name" value="HTH_3"/>
    <property type="match status" value="1"/>
</dbReference>
<evidence type="ECO:0000256" key="1">
    <source>
        <dbReference type="ARBA" id="ARBA00023015"/>
    </source>
</evidence>
<evidence type="ECO:0000313" key="5">
    <source>
        <dbReference type="EMBL" id="ODP27533.1"/>
    </source>
</evidence>
<dbReference type="InterPro" id="IPR010982">
    <property type="entry name" value="Lambda_DNA-bd_dom_sf"/>
</dbReference>
<dbReference type="InterPro" id="IPR001387">
    <property type="entry name" value="Cro/C1-type_HTH"/>
</dbReference>
<dbReference type="PROSITE" id="PS50943">
    <property type="entry name" value="HTH_CROC1"/>
    <property type="match status" value="1"/>
</dbReference>